<evidence type="ECO:0000313" key="1">
    <source>
        <dbReference type="EMBL" id="GGA05111.1"/>
    </source>
</evidence>
<name>A0ABQ1FBF7_9BACL</name>
<evidence type="ECO:0000313" key="2">
    <source>
        <dbReference type="Proteomes" id="UP000615455"/>
    </source>
</evidence>
<gene>
    <name evidence="1" type="ORF">GCM10008018_58900</name>
</gene>
<reference evidence="2" key="1">
    <citation type="journal article" date="2019" name="Int. J. Syst. Evol. Microbiol.">
        <title>The Global Catalogue of Microorganisms (GCM) 10K type strain sequencing project: providing services to taxonomists for standard genome sequencing and annotation.</title>
        <authorList>
            <consortium name="The Broad Institute Genomics Platform"/>
            <consortium name="The Broad Institute Genome Sequencing Center for Infectious Disease"/>
            <person name="Wu L."/>
            <person name="Ma J."/>
        </authorList>
    </citation>
    <scope>NUCLEOTIDE SEQUENCE [LARGE SCALE GENOMIC DNA]</scope>
    <source>
        <strain evidence="2">CGMCC 1.15043</strain>
    </source>
</reference>
<keyword evidence="2" id="KW-1185">Reference proteome</keyword>
<organism evidence="1 2">
    <name type="scientific">Paenibacillus marchantiophytorum</name>
    <dbReference type="NCBI Taxonomy" id="1619310"/>
    <lineage>
        <taxon>Bacteria</taxon>
        <taxon>Bacillati</taxon>
        <taxon>Bacillota</taxon>
        <taxon>Bacilli</taxon>
        <taxon>Bacillales</taxon>
        <taxon>Paenibacillaceae</taxon>
        <taxon>Paenibacillus</taxon>
    </lineage>
</organism>
<proteinExistence type="predicted"/>
<sequence length="39" mass="4767">MSVRMSQIDKQNEPHNKALITRLGYYEDRRNGYKQIEKR</sequence>
<dbReference type="EMBL" id="BMHE01000047">
    <property type="protein sequence ID" value="GGA05111.1"/>
    <property type="molecule type" value="Genomic_DNA"/>
</dbReference>
<comment type="caution">
    <text evidence="1">The sequence shown here is derived from an EMBL/GenBank/DDBJ whole genome shotgun (WGS) entry which is preliminary data.</text>
</comment>
<dbReference type="Proteomes" id="UP000615455">
    <property type="component" value="Unassembled WGS sequence"/>
</dbReference>
<protein>
    <submittedName>
        <fullName evidence="1">Uncharacterized protein</fullName>
    </submittedName>
</protein>
<accession>A0ABQ1FBF7</accession>